<gene>
    <name evidence="3" type="ORF">ACFP3U_20405</name>
</gene>
<name>A0ABW0X4G0_9ACTN</name>
<evidence type="ECO:0000256" key="1">
    <source>
        <dbReference type="SAM" id="MobiDB-lite"/>
    </source>
</evidence>
<sequence length="423" mass="46264">MVNVRTGRRARTILLIALALTITTVTPASADESPDDDYAAGVNSDLTFVNPYSIPCDGALYAVALPYQTWHFEPVGTPKTIDDIGIERTLTVGKSESTTQTVSSSTTVGYKVGAKLTGKFNGIRKWFANPSSPGPGLPGPAAGAVVGAASPPEARQHRDPVNGDVTPYVDISGEWSHTSTETVSEAKTVGWSESDSFKITPKRRMTAAAKYLRQESFSDFWTKSPSDGCKPIKTNKWTYSDMVASMGWYLDCGGKLCQPDVDYVDGSKPKSQALVAEPVEENVDGPSTAITYPLITRNVNLAYEATRECKQNPPFKKTLCAYQTPKMCTAKTEGTLKNFPRRGTEWDFVYSCPQPTGQTPGTPRAWRLMGTDDYDGGTPGWDFGTKWSKFTEDNASHRWSNIAFHGDDIFKDSASKMFLMPLY</sequence>
<comment type="caution">
    <text evidence="3">The sequence shown here is derived from an EMBL/GenBank/DDBJ whole genome shotgun (WGS) entry which is preliminary data.</text>
</comment>
<proteinExistence type="predicted"/>
<keyword evidence="2" id="KW-0732">Signal</keyword>
<evidence type="ECO:0000256" key="2">
    <source>
        <dbReference type="SAM" id="SignalP"/>
    </source>
</evidence>
<dbReference type="EMBL" id="JBHSOF010000026">
    <property type="protein sequence ID" value="MFC5665331.1"/>
    <property type="molecule type" value="Genomic_DNA"/>
</dbReference>
<evidence type="ECO:0000313" key="3">
    <source>
        <dbReference type="EMBL" id="MFC5665331.1"/>
    </source>
</evidence>
<dbReference type="Proteomes" id="UP001595975">
    <property type="component" value="Unassembled WGS sequence"/>
</dbReference>
<keyword evidence="4" id="KW-1185">Reference proteome</keyword>
<accession>A0ABW0X4G0</accession>
<feature type="chain" id="PRO_5045850065" evidence="2">
    <location>
        <begin position="31"/>
        <end position="423"/>
    </location>
</feature>
<evidence type="ECO:0000313" key="4">
    <source>
        <dbReference type="Proteomes" id="UP001595975"/>
    </source>
</evidence>
<dbReference type="RefSeq" id="WP_380227022.1">
    <property type="nucleotide sequence ID" value="NZ_JBHSOF010000026.1"/>
</dbReference>
<feature type="signal peptide" evidence="2">
    <location>
        <begin position="1"/>
        <end position="30"/>
    </location>
</feature>
<organism evidence="3 4">
    <name type="scientific">Kitasatospora misakiensis</name>
    <dbReference type="NCBI Taxonomy" id="67330"/>
    <lineage>
        <taxon>Bacteria</taxon>
        <taxon>Bacillati</taxon>
        <taxon>Actinomycetota</taxon>
        <taxon>Actinomycetes</taxon>
        <taxon>Kitasatosporales</taxon>
        <taxon>Streptomycetaceae</taxon>
        <taxon>Kitasatospora</taxon>
    </lineage>
</organism>
<feature type="region of interest" description="Disordered" evidence="1">
    <location>
        <begin position="143"/>
        <end position="164"/>
    </location>
</feature>
<feature type="compositionally biased region" description="Low complexity" evidence="1">
    <location>
        <begin position="143"/>
        <end position="152"/>
    </location>
</feature>
<reference evidence="4" key="1">
    <citation type="journal article" date="2019" name="Int. J. Syst. Evol. Microbiol.">
        <title>The Global Catalogue of Microorganisms (GCM) 10K type strain sequencing project: providing services to taxonomists for standard genome sequencing and annotation.</title>
        <authorList>
            <consortium name="The Broad Institute Genomics Platform"/>
            <consortium name="The Broad Institute Genome Sequencing Center for Infectious Disease"/>
            <person name="Wu L."/>
            <person name="Ma J."/>
        </authorList>
    </citation>
    <scope>NUCLEOTIDE SEQUENCE [LARGE SCALE GENOMIC DNA]</scope>
    <source>
        <strain evidence="4">CGMCC 4.1437</strain>
    </source>
</reference>
<protein>
    <submittedName>
        <fullName evidence="3">Uncharacterized protein</fullName>
    </submittedName>
</protein>